<dbReference type="InterPro" id="IPR036179">
    <property type="entry name" value="Ig-like_dom_sf"/>
</dbReference>
<dbReference type="PROSITE" id="PS50835">
    <property type="entry name" value="IG_LIKE"/>
    <property type="match status" value="1"/>
</dbReference>
<dbReference type="SMART" id="SM00406">
    <property type="entry name" value="IGv"/>
    <property type="match status" value="1"/>
</dbReference>
<dbReference type="AlphaFoldDB" id="A0A672JMJ5"/>
<dbReference type="InterPro" id="IPR013106">
    <property type="entry name" value="Ig_V-set"/>
</dbReference>
<dbReference type="Proteomes" id="UP000472267">
    <property type="component" value="Chromosome 19"/>
</dbReference>
<dbReference type="Ensembl" id="ENSSFAT00005056115.1">
    <property type="protein sequence ID" value="ENSSFAP00005054434.1"/>
    <property type="gene ID" value="ENSSFAG00005025906.1"/>
</dbReference>
<dbReference type="Gene3D" id="2.60.40.10">
    <property type="entry name" value="Immunoglobulins"/>
    <property type="match status" value="1"/>
</dbReference>
<dbReference type="GO" id="GO:0002376">
    <property type="term" value="P:immune system process"/>
    <property type="evidence" value="ECO:0007669"/>
    <property type="project" value="UniProtKB-KW"/>
</dbReference>
<evidence type="ECO:0000313" key="5">
    <source>
        <dbReference type="Proteomes" id="UP000472267"/>
    </source>
</evidence>
<dbReference type="InterPro" id="IPR013783">
    <property type="entry name" value="Ig-like_fold"/>
</dbReference>
<dbReference type="PANTHER" id="PTHR23268">
    <property type="entry name" value="T-CELL RECEPTOR BETA CHAIN"/>
    <property type="match status" value="1"/>
</dbReference>
<evidence type="ECO:0000259" key="3">
    <source>
        <dbReference type="PROSITE" id="PS50835"/>
    </source>
</evidence>
<proteinExistence type="predicted"/>
<reference evidence="4" key="3">
    <citation type="submission" date="2025-09" db="UniProtKB">
        <authorList>
            <consortium name="Ensembl"/>
        </authorList>
    </citation>
    <scope>IDENTIFICATION</scope>
</reference>
<name>A0A672JMJ5_SALFA</name>
<keyword evidence="1" id="KW-0732">Signal</keyword>
<dbReference type="InterPro" id="IPR007110">
    <property type="entry name" value="Ig-like_dom"/>
</dbReference>
<dbReference type="GO" id="GO:0007166">
    <property type="term" value="P:cell surface receptor signaling pathway"/>
    <property type="evidence" value="ECO:0007669"/>
    <property type="project" value="TreeGrafter"/>
</dbReference>
<reference evidence="4" key="2">
    <citation type="submission" date="2025-08" db="UniProtKB">
        <authorList>
            <consortium name="Ensembl"/>
        </authorList>
    </citation>
    <scope>IDENTIFICATION</scope>
</reference>
<evidence type="ECO:0000256" key="2">
    <source>
        <dbReference type="ARBA" id="ARBA00022859"/>
    </source>
</evidence>
<dbReference type="InParanoid" id="A0A672JMJ5"/>
<dbReference type="GO" id="GO:0005886">
    <property type="term" value="C:plasma membrane"/>
    <property type="evidence" value="ECO:0007669"/>
    <property type="project" value="TreeGrafter"/>
</dbReference>
<evidence type="ECO:0000313" key="4">
    <source>
        <dbReference type="Ensembl" id="ENSSFAP00005054434.1"/>
    </source>
</evidence>
<feature type="domain" description="Ig-like" evidence="3">
    <location>
        <begin position="1"/>
        <end position="83"/>
    </location>
</feature>
<dbReference type="InterPro" id="IPR050413">
    <property type="entry name" value="TCR_beta_variable"/>
</dbReference>
<accession>A0A672JMJ5</accession>
<protein>
    <recommendedName>
        <fullName evidence="3">Ig-like domain-containing protein</fullName>
    </recommendedName>
</protein>
<keyword evidence="2" id="KW-0391">Immunity</keyword>
<dbReference type="SUPFAM" id="SSF48726">
    <property type="entry name" value="Immunoglobulin"/>
    <property type="match status" value="1"/>
</dbReference>
<keyword evidence="5" id="KW-1185">Reference proteome</keyword>
<sequence>MSISWSYVSKHAVLQCRHTRDQSHNQMYWFKQQPGESMTLIVYSFGSADRLQGGEKPKNISLFIVDLKLQHTAVYYCAASYAH</sequence>
<reference evidence="4" key="1">
    <citation type="submission" date="2019-06" db="EMBL/GenBank/DDBJ databases">
        <authorList>
            <consortium name="Wellcome Sanger Institute Data Sharing"/>
        </authorList>
    </citation>
    <scope>NUCLEOTIDE SEQUENCE [LARGE SCALE GENOMIC DNA]</scope>
</reference>
<dbReference type="Pfam" id="PF07686">
    <property type="entry name" value="V-set"/>
    <property type="match status" value="1"/>
</dbReference>
<organism evidence="4 5">
    <name type="scientific">Salarias fasciatus</name>
    <name type="common">Jewelled blenny</name>
    <name type="synonym">Blennius fasciatus</name>
    <dbReference type="NCBI Taxonomy" id="181472"/>
    <lineage>
        <taxon>Eukaryota</taxon>
        <taxon>Metazoa</taxon>
        <taxon>Chordata</taxon>
        <taxon>Craniata</taxon>
        <taxon>Vertebrata</taxon>
        <taxon>Euteleostomi</taxon>
        <taxon>Actinopterygii</taxon>
        <taxon>Neopterygii</taxon>
        <taxon>Teleostei</taxon>
        <taxon>Neoteleostei</taxon>
        <taxon>Acanthomorphata</taxon>
        <taxon>Ovalentaria</taxon>
        <taxon>Blenniimorphae</taxon>
        <taxon>Blenniiformes</taxon>
        <taxon>Blennioidei</taxon>
        <taxon>Blenniidae</taxon>
        <taxon>Salariinae</taxon>
        <taxon>Salarias</taxon>
    </lineage>
</organism>
<dbReference type="PANTHER" id="PTHR23268:SF28">
    <property type="entry name" value="T CELL RECEPTOR BETA VARIABLE 19"/>
    <property type="match status" value="1"/>
</dbReference>
<evidence type="ECO:0000256" key="1">
    <source>
        <dbReference type="ARBA" id="ARBA00022729"/>
    </source>
</evidence>